<feature type="transmembrane region" description="Helical" evidence="2">
    <location>
        <begin position="155"/>
        <end position="176"/>
    </location>
</feature>
<feature type="region of interest" description="Disordered" evidence="1">
    <location>
        <begin position="1"/>
        <end position="39"/>
    </location>
</feature>
<comment type="caution">
    <text evidence="3">The sequence shown here is derived from an EMBL/GenBank/DDBJ whole genome shotgun (WGS) entry which is preliminary data.</text>
</comment>
<feature type="transmembrane region" description="Helical" evidence="2">
    <location>
        <begin position="131"/>
        <end position="149"/>
    </location>
</feature>
<gene>
    <name evidence="3" type="ORF">ACFY05_35105</name>
</gene>
<evidence type="ECO:0008006" key="5">
    <source>
        <dbReference type="Google" id="ProtNLM"/>
    </source>
</evidence>
<evidence type="ECO:0000256" key="1">
    <source>
        <dbReference type="SAM" id="MobiDB-lite"/>
    </source>
</evidence>
<feature type="compositionally biased region" description="Low complexity" evidence="1">
    <location>
        <begin position="28"/>
        <end position="39"/>
    </location>
</feature>
<dbReference type="RefSeq" id="WP_387346577.1">
    <property type="nucleotide sequence ID" value="NZ_JBIAXI010000028.1"/>
</dbReference>
<evidence type="ECO:0000313" key="4">
    <source>
        <dbReference type="Proteomes" id="UP001602119"/>
    </source>
</evidence>
<feature type="transmembrane region" description="Helical" evidence="2">
    <location>
        <begin position="262"/>
        <end position="282"/>
    </location>
</feature>
<proteinExistence type="predicted"/>
<dbReference type="Proteomes" id="UP001602119">
    <property type="component" value="Unassembled WGS sequence"/>
</dbReference>
<keyword evidence="2" id="KW-0472">Membrane</keyword>
<reference evidence="3 4" key="1">
    <citation type="submission" date="2024-10" db="EMBL/GenBank/DDBJ databases">
        <title>The Natural Products Discovery Center: Release of the First 8490 Sequenced Strains for Exploring Actinobacteria Biosynthetic Diversity.</title>
        <authorList>
            <person name="Kalkreuter E."/>
            <person name="Kautsar S.A."/>
            <person name="Yang D."/>
            <person name="Bader C.D."/>
            <person name="Teijaro C.N."/>
            <person name="Fluegel L."/>
            <person name="Davis C.M."/>
            <person name="Simpson J.R."/>
            <person name="Lauterbach L."/>
            <person name="Steele A.D."/>
            <person name="Gui C."/>
            <person name="Meng S."/>
            <person name="Li G."/>
            <person name="Viehrig K."/>
            <person name="Ye F."/>
            <person name="Su P."/>
            <person name="Kiefer A.F."/>
            <person name="Nichols A."/>
            <person name="Cepeda A.J."/>
            <person name="Yan W."/>
            <person name="Fan B."/>
            <person name="Jiang Y."/>
            <person name="Adhikari A."/>
            <person name="Zheng C.-J."/>
            <person name="Schuster L."/>
            <person name="Cowan T.M."/>
            <person name="Smanski M.J."/>
            <person name="Chevrette M.G."/>
            <person name="De Carvalho L.P.S."/>
            <person name="Shen B."/>
        </authorList>
    </citation>
    <scope>NUCLEOTIDE SEQUENCE [LARGE SCALE GENOMIC DNA]</scope>
    <source>
        <strain evidence="3 4">NPDC001281</strain>
    </source>
</reference>
<sequence>MHEWTESPGSPDDLTPQPPPSASSRGLPAEPVGAAGAVPHAAMDSDPFAVIPPELRGIRHGIPDPPGPQIVRNVLLASAIGGTPASPRGAALKEDRVPTQDRLRPRVRSALRPIVRAWTLLAMESRIMRRSIWVVSALVMAVSVVFALAEGHSARLVLSLAAPLIAGVGVAGSYDLGRDGGDTATELVLTSPTSPRVIMLARVTLAFGYDLGLALLGTSVTLSYGSIPEGMTALVTAWLGPMALLAALSLLLAVFWHAEGAIGVVVAVWTAYALSFIDLPPLDGVRAFWANGPVTLALALVLATAAVIAVGRGEPIRFGGATHRS</sequence>
<keyword evidence="4" id="KW-1185">Reference proteome</keyword>
<evidence type="ECO:0000313" key="3">
    <source>
        <dbReference type="EMBL" id="MFF4778068.1"/>
    </source>
</evidence>
<evidence type="ECO:0000256" key="2">
    <source>
        <dbReference type="SAM" id="Phobius"/>
    </source>
</evidence>
<feature type="transmembrane region" description="Helical" evidence="2">
    <location>
        <begin position="237"/>
        <end position="255"/>
    </location>
</feature>
<organism evidence="3 4">
    <name type="scientific">Microtetraspora fusca</name>
    <dbReference type="NCBI Taxonomy" id="1997"/>
    <lineage>
        <taxon>Bacteria</taxon>
        <taxon>Bacillati</taxon>
        <taxon>Actinomycetota</taxon>
        <taxon>Actinomycetes</taxon>
        <taxon>Streptosporangiales</taxon>
        <taxon>Streptosporangiaceae</taxon>
        <taxon>Microtetraspora</taxon>
    </lineage>
</organism>
<protein>
    <recommendedName>
        <fullName evidence="5">ABC transporter permease</fullName>
    </recommendedName>
</protein>
<name>A0ABW6VFC1_MICFU</name>
<dbReference type="EMBL" id="JBIAXI010000028">
    <property type="protein sequence ID" value="MFF4778068.1"/>
    <property type="molecule type" value="Genomic_DNA"/>
</dbReference>
<feature type="transmembrane region" description="Helical" evidence="2">
    <location>
        <begin position="288"/>
        <end position="310"/>
    </location>
</feature>
<keyword evidence="2" id="KW-0812">Transmembrane</keyword>
<feature type="transmembrane region" description="Helical" evidence="2">
    <location>
        <begin position="197"/>
        <end position="217"/>
    </location>
</feature>
<keyword evidence="2" id="KW-1133">Transmembrane helix</keyword>
<accession>A0ABW6VFC1</accession>